<organism evidence="1 2">
    <name type="scientific">Pichia kudriavzevii</name>
    <name type="common">Yeast</name>
    <name type="synonym">Issatchenkia orientalis</name>
    <dbReference type="NCBI Taxonomy" id="4909"/>
    <lineage>
        <taxon>Eukaryota</taxon>
        <taxon>Fungi</taxon>
        <taxon>Dikarya</taxon>
        <taxon>Ascomycota</taxon>
        <taxon>Saccharomycotina</taxon>
        <taxon>Pichiomycetes</taxon>
        <taxon>Pichiales</taxon>
        <taxon>Pichiaceae</taxon>
        <taxon>Pichia</taxon>
    </lineage>
</organism>
<dbReference type="AlphaFoldDB" id="A0A099NNI8"/>
<feature type="non-terminal residue" evidence="1">
    <location>
        <position position="1"/>
    </location>
</feature>
<evidence type="ECO:0000313" key="2">
    <source>
        <dbReference type="Proteomes" id="UP000029867"/>
    </source>
</evidence>
<name>A0A099NNI8_PICKU</name>
<gene>
    <name evidence="1" type="ORF">JL09_g6500</name>
</gene>
<protein>
    <submittedName>
        <fullName evidence="1">Uncharacterized protein</fullName>
    </submittedName>
</protein>
<comment type="caution">
    <text evidence="1">The sequence shown here is derived from an EMBL/GenBank/DDBJ whole genome shotgun (WGS) entry which is preliminary data.</text>
</comment>
<dbReference type="HOGENOM" id="CLU_3433899_0_0_1"/>
<accession>A0A099NNI8</accession>
<sequence>PVLPIESVAGGAYFRI</sequence>
<evidence type="ECO:0000313" key="1">
    <source>
        <dbReference type="EMBL" id="KGK34353.1"/>
    </source>
</evidence>
<reference evidence="2" key="1">
    <citation type="journal article" date="2014" name="Microb. Cell Fact.">
        <title>Exploiting Issatchenkia orientalis SD108 for succinic acid production.</title>
        <authorList>
            <person name="Xiao H."/>
            <person name="Shao Z."/>
            <person name="Jiang Y."/>
            <person name="Dole S."/>
            <person name="Zhao H."/>
        </authorList>
    </citation>
    <scope>NUCLEOTIDE SEQUENCE [LARGE SCALE GENOMIC DNA]</scope>
    <source>
        <strain evidence="2">SD108</strain>
    </source>
</reference>
<dbReference type="Proteomes" id="UP000029867">
    <property type="component" value="Unassembled WGS sequence"/>
</dbReference>
<proteinExistence type="predicted"/>
<dbReference type="EMBL" id="JQFK01001737">
    <property type="protein sequence ID" value="KGK34353.1"/>
    <property type="molecule type" value="Genomic_DNA"/>
</dbReference>